<accession>A0A8S9XJY5</accession>
<protein>
    <recommendedName>
        <fullName evidence="4">Ig-like domain-containing protein</fullName>
    </recommendedName>
</protein>
<name>A0A8S9XJY5_APOLU</name>
<keyword evidence="1" id="KW-0732">Signal</keyword>
<feature type="chain" id="PRO_5035883629" description="Ig-like domain-containing protein" evidence="1">
    <location>
        <begin position="20"/>
        <end position="111"/>
    </location>
</feature>
<sequence>MLSSLALLLLLAFYVGGTGMQEEEKKPVFLSAMVGESVIFSCNLDFPRDVVVPYTLNWNRGIKRRLTDDAVVFPGPVLTRARNTDVVAKLVGFNLDRTCEVFTILKITYIE</sequence>
<dbReference type="OrthoDB" id="6234674at2759"/>
<feature type="signal peptide" evidence="1">
    <location>
        <begin position="1"/>
        <end position="19"/>
    </location>
</feature>
<dbReference type="EMBL" id="WIXP02000007">
    <property type="protein sequence ID" value="KAF6208591.1"/>
    <property type="molecule type" value="Genomic_DNA"/>
</dbReference>
<evidence type="ECO:0008006" key="4">
    <source>
        <dbReference type="Google" id="ProtNLM"/>
    </source>
</evidence>
<reference evidence="2" key="1">
    <citation type="journal article" date="2021" name="Mol. Ecol. Resour.">
        <title>Apolygus lucorum genome provides insights into omnivorousness and mesophyll feeding.</title>
        <authorList>
            <person name="Liu Y."/>
            <person name="Liu H."/>
            <person name="Wang H."/>
            <person name="Huang T."/>
            <person name="Liu B."/>
            <person name="Yang B."/>
            <person name="Yin L."/>
            <person name="Li B."/>
            <person name="Zhang Y."/>
            <person name="Zhang S."/>
            <person name="Jiang F."/>
            <person name="Zhang X."/>
            <person name="Ren Y."/>
            <person name="Wang B."/>
            <person name="Wang S."/>
            <person name="Lu Y."/>
            <person name="Wu K."/>
            <person name="Fan W."/>
            <person name="Wang G."/>
        </authorList>
    </citation>
    <scope>NUCLEOTIDE SEQUENCE</scope>
    <source>
        <strain evidence="2">12Hb</strain>
    </source>
</reference>
<organism evidence="2 3">
    <name type="scientific">Apolygus lucorum</name>
    <name type="common">Small green plant bug</name>
    <name type="synonym">Lygocoris lucorum</name>
    <dbReference type="NCBI Taxonomy" id="248454"/>
    <lineage>
        <taxon>Eukaryota</taxon>
        <taxon>Metazoa</taxon>
        <taxon>Ecdysozoa</taxon>
        <taxon>Arthropoda</taxon>
        <taxon>Hexapoda</taxon>
        <taxon>Insecta</taxon>
        <taxon>Pterygota</taxon>
        <taxon>Neoptera</taxon>
        <taxon>Paraneoptera</taxon>
        <taxon>Hemiptera</taxon>
        <taxon>Heteroptera</taxon>
        <taxon>Panheteroptera</taxon>
        <taxon>Cimicomorpha</taxon>
        <taxon>Miridae</taxon>
        <taxon>Mirini</taxon>
        <taxon>Apolygus</taxon>
    </lineage>
</organism>
<dbReference type="AlphaFoldDB" id="A0A8S9XJY5"/>
<proteinExistence type="predicted"/>
<gene>
    <name evidence="2" type="ORF">GE061_017049</name>
</gene>
<dbReference type="Proteomes" id="UP000466442">
    <property type="component" value="Unassembled WGS sequence"/>
</dbReference>
<comment type="caution">
    <text evidence="2">The sequence shown here is derived from an EMBL/GenBank/DDBJ whole genome shotgun (WGS) entry which is preliminary data.</text>
</comment>
<evidence type="ECO:0000313" key="3">
    <source>
        <dbReference type="Proteomes" id="UP000466442"/>
    </source>
</evidence>
<keyword evidence="3" id="KW-1185">Reference proteome</keyword>
<evidence type="ECO:0000256" key="1">
    <source>
        <dbReference type="SAM" id="SignalP"/>
    </source>
</evidence>
<evidence type="ECO:0000313" key="2">
    <source>
        <dbReference type="EMBL" id="KAF6208591.1"/>
    </source>
</evidence>